<name>A0ABX1B360_9ACTN</name>
<evidence type="ECO:0000313" key="4">
    <source>
        <dbReference type="Proteomes" id="UP000696294"/>
    </source>
</evidence>
<feature type="region of interest" description="Disordered" evidence="1">
    <location>
        <begin position="201"/>
        <end position="223"/>
    </location>
</feature>
<gene>
    <name evidence="3" type="ORF">HCN51_08215</name>
</gene>
<reference evidence="3 4" key="1">
    <citation type="submission" date="2020-03" db="EMBL/GenBank/DDBJ databases">
        <title>WGS of actinomycetes isolated from Thailand.</title>
        <authorList>
            <person name="Thawai C."/>
        </authorList>
    </citation>
    <scope>NUCLEOTIDE SEQUENCE [LARGE SCALE GENOMIC DNA]</scope>
    <source>
        <strain evidence="3 4">FMUSA5-5</strain>
    </source>
</reference>
<dbReference type="EMBL" id="JAATEP010000004">
    <property type="protein sequence ID" value="NJP89428.1"/>
    <property type="molecule type" value="Genomic_DNA"/>
</dbReference>
<protein>
    <recommendedName>
        <fullName evidence="2">DUF6891 domain-containing protein</fullName>
    </recommendedName>
</protein>
<comment type="caution">
    <text evidence="3">The sequence shown here is derived from an EMBL/GenBank/DDBJ whole genome shotgun (WGS) entry which is preliminary data.</text>
</comment>
<keyword evidence="4" id="KW-1185">Reference proteome</keyword>
<organism evidence="3 4">
    <name type="scientific">Nonomuraea composti</name>
    <dbReference type="NCBI Taxonomy" id="2720023"/>
    <lineage>
        <taxon>Bacteria</taxon>
        <taxon>Bacillati</taxon>
        <taxon>Actinomycetota</taxon>
        <taxon>Actinomycetes</taxon>
        <taxon>Streptosporangiales</taxon>
        <taxon>Streptosporangiaceae</taxon>
        <taxon>Nonomuraea</taxon>
    </lineage>
</organism>
<proteinExistence type="predicted"/>
<evidence type="ECO:0000313" key="3">
    <source>
        <dbReference type="EMBL" id="NJP89428.1"/>
    </source>
</evidence>
<feature type="domain" description="DUF6891" evidence="2">
    <location>
        <begin position="11"/>
        <end position="196"/>
    </location>
</feature>
<accession>A0ABX1B360</accession>
<evidence type="ECO:0000256" key="1">
    <source>
        <dbReference type="SAM" id="MobiDB-lite"/>
    </source>
</evidence>
<dbReference type="InterPro" id="IPR054186">
    <property type="entry name" value="DUF6891"/>
</dbReference>
<dbReference type="Proteomes" id="UP000696294">
    <property type="component" value="Unassembled WGS sequence"/>
</dbReference>
<dbReference type="RefSeq" id="WP_168008351.1">
    <property type="nucleotide sequence ID" value="NZ_JAATEP010000004.1"/>
</dbReference>
<dbReference type="Pfam" id="PF21831">
    <property type="entry name" value="DUF6891"/>
    <property type="match status" value="1"/>
</dbReference>
<sequence length="334" mass="37100">MNVAQWQLLDESVRDQITEAIHTAVAAGRHDFERVVRGVLETWAHEVDDQALLDEAVRDVTAEEFAAHLAAQARWSAITDNDRLSLAMGELAQAGILAREHYTCCMTCGLTDIRGEIAGLSGVRGYVFYHEQDAERAVAGGGLHLAFGPADLECDPRPDRIGAEIAETLRRRGLRVEWDGDAGQRIHVPMTWQRRRFAWLSHHPEPSGPQHPEPGETRAPDPQPGLRVTFCDYAWAAHSDDPVVMTAQESRDLLLWLTSRDGNFACYEGRSGDVLQFAWEGGTRLWAETPDVEAGCSHGRYVTLDEALAMVAILAEEDRIGLRDLGDLELLTWS</sequence>
<evidence type="ECO:0000259" key="2">
    <source>
        <dbReference type="Pfam" id="PF21831"/>
    </source>
</evidence>